<dbReference type="PROSITE" id="PS50893">
    <property type="entry name" value="ABC_TRANSPORTER_2"/>
    <property type="match status" value="1"/>
</dbReference>
<accession>A0ABV5R209</accession>
<evidence type="ECO:0000256" key="4">
    <source>
        <dbReference type="ARBA" id="ARBA00022840"/>
    </source>
</evidence>
<gene>
    <name evidence="6" type="ORF">ACFFTL_05915</name>
</gene>
<comment type="caution">
    <text evidence="6">The sequence shown here is derived from an EMBL/GenBank/DDBJ whole genome shotgun (WGS) entry which is preliminary data.</text>
</comment>
<sequence>MTATQPVIRVESLRRTYDHGRVVAANDVSFEVPVGGSLGIVGESGSGKTTTARMIVGLEKPDAGRIFFGGVEFGSGGGRRLRRERARTVQLVFQDPYQSLDPRQSVGDAIDEVLRLHTGLETSAFDKRRAELLEQVGLGIREAAALPRELSGGQRQRVAIARALAANPRLLVLDEAVAALDVSIQAQILNLLSEIRRDTGVALIFVSHDLEVVRWVADDVIVMFRGSVIESGPTADVLQNPEHPYTRLLLSSVPHLGWDPADVSQARRDFLAATQ</sequence>
<keyword evidence="2" id="KW-0813">Transport</keyword>
<dbReference type="GO" id="GO:0005524">
    <property type="term" value="F:ATP binding"/>
    <property type="evidence" value="ECO:0007669"/>
    <property type="project" value="UniProtKB-KW"/>
</dbReference>
<dbReference type="RefSeq" id="WP_345516178.1">
    <property type="nucleotide sequence ID" value="NZ_BAAAXD010000035.1"/>
</dbReference>
<comment type="similarity">
    <text evidence="1">Belongs to the ABC transporter superfamily.</text>
</comment>
<dbReference type="InterPro" id="IPR003593">
    <property type="entry name" value="AAA+_ATPase"/>
</dbReference>
<evidence type="ECO:0000256" key="1">
    <source>
        <dbReference type="ARBA" id="ARBA00005417"/>
    </source>
</evidence>
<keyword evidence="4 6" id="KW-0067">ATP-binding</keyword>
<dbReference type="SUPFAM" id="SSF52540">
    <property type="entry name" value="P-loop containing nucleoside triphosphate hydrolases"/>
    <property type="match status" value="1"/>
</dbReference>
<dbReference type="SMART" id="SM00382">
    <property type="entry name" value="AAA"/>
    <property type="match status" value="1"/>
</dbReference>
<dbReference type="CDD" id="cd03257">
    <property type="entry name" value="ABC_NikE_OppD_transporters"/>
    <property type="match status" value="1"/>
</dbReference>
<reference evidence="6 7" key="1">
    <citation type="submission" date="2024-09" db="EMBL/GenBank/DDBJ databases">
        <authorList>
            <person name="Sun Q."/>
            <person name="Mori K."/>
        </authorList>
    </citation>
    <scope>NUCLEOTIDE SEQUENCE [LARGE SCALE GENOMIC DNA]</scope>
    <source>
        <strain evidence="6 7">JCM 3331</strain>
    </source>
</reference>
<dbReference type="PANTHER" id="PTHR43776:SF7">
    <property type="entry name" value="D,D-DIPEPTIDE TRANSPORT ATP-BINDING PROTEIN DDPF-RELATED"/>
    <property type="match status" value="1"/>
</dbReference>
<evidence type="ECO:0000313" key="6">
    <source>
        <dbReference type="EMBL" id="MFB9571886.1"/>
    </source>
</evidence>
<evidence type="ECO:0000313" key="7">
    <source>
        <dbReference type="Proteomes" id="UP001589710"/>
    </source>
</evidence>
<evidence type="ECO:0000259" key="5">
    <source>
        <dbReference type="PROSITE" id="PS50893"/>
    </source>
</evidence>
<dbReference type="InterPro" id="IPR013563">
    <property type="entry name" value="Oligopep_ABC_C"/>
</dbReference>
<dbReference type="InterPro" id="IPR027417">
    <property type="entry name" value="P-loop_NTPase"/>
</dbReference>
<dbReference type="PANTHER" id="PTHR43776">
    <property type="entry name" value="TRANSPORT ATP-BINDING PROTEIN"/>
    <property type="match status" value="1"/>
</dbReference>
<dbReference type="PROSITE" id="PS00211">
    <property type="entry name" value="ABC_TRANSPORTER_1"/>
    <property type="match status" value="1"/>
</dbReference>
<proteinExistence type="inferred from homology"/>
<evidence type="ECO:0000256" key="3">
    <source>
        <dbReference type="ARBA" id="ARBA00022741"/>
    </source>
</evidence>
<protein>
    <submittedName>
        <fullName evidence="6">ABC transporter ATP-binding protein</fullName>
    </submittedName>
</protein>
<dbReference type="Pfam" id="PF00005">
    <property type="entry name" value="ABC_tran"/>
    <property type="match status" value="1"/>
</dbReference>
<keyword evidence="3" id="KW-0547">Nucleotide-binding</keyword>
<organism evidence="6 7">
    <name type="scientific">Streptomyces yanii</name>
    <dbReference type="NCBI Taxonomy" id="78510"/>
    <lineage>
        <taxon>Bacteria</taxon>
        <taxon>Bacillati</taxon>
        <taxon>Actinomycetota</taxon>
        <taxon>Actinomycetes</taxon>
        <taxon>Kitasatosporales</taxon>
        <taxon>Streptomycetaceae</taxon>
        <taxon>Streptomyces</taxon>
    </lineage>
</organism>
<feature type="domain" description="ABC transporter" evidence="5">
    <location>
        <begin position="8"/>
        <end position="250"/>
    </location>
</feature>
<dbReference type="Proteomes" id="UP001589710">
    <property type="component" value="Unassembled WGS sequence"/>
</dbReference>
<dbReference type="Pfam" id="PF08352">
    <property type="entry name" value="oligo_HPY"/>
    <property type="match status" value="1"/>
</dbReference>
<dbReference type="InterPro" id="IPR003439">
    <property type="entry name" value="ABC_transporter-like_ATP-bd"/>
</dbReference>
<dbReference type="InterPro" id="IPR017871">
    <property type="entry name" value="ABC_transporter-like_CS"/>
</dbReference>
<keyword evidence="7" id="KW-1185">Reference proteome</keyword>
<dbReference type="InterPro" id="IPR050319">
    <property type="entry name" value="ABC_transp_ATP-bind"/>
</dbReference>
<dbReference type="Gene3D" id="3.40.50.300">
    <property type="entry name" value="P-loop containing nucleotide triphosphate hydrolases"/>
    <property type="match status" value="1"/>
</dbReference>
<name>A0ABV5R209_9ACTN</name>
<dbReference type="EMBL" id="JBHMCG010000024">
    <property type="protein sequence ID" value="MFB9571886.1"/>
    <property type="molecule type" value="Genomic_DNA"/>
</dbReference>
<evidence type="ECO:0000256" key="2">
    <source>
        <dbReference type="ARBA" id="ARBA00022448"/>
    </source>
</evidence>